<dbReference type="GO" id="GO:0051539">
    <property type="term" value="F:4 iron, 4 sulfur cluster binding"/>
    <property type="evidence" value="ECO:0007669"/>
    <property type="project" value="UniProtKB-KW"/>
</dbReference>
<dbReference type="GO" id="GO:0003824">
    <property type="term" value="F:catalytic activity"/>
    <property type="evidence" value="ECO:0007669"/>
    <property type="project" value="InterPro"/>
</dbReference>
<feature type="binding site" evidence="6">
    <location>
        <position position="98"/>
    </location>
    <ligand>
        <name>[4Fe-4S] cluster</name>
        <dbReference type="ChEBI" id="CHEBI:49883"/>
        <note>4Fe-4S-S-AdoMet</note>
    </ligand>
</feature>
<dbReference type="Pfam" id="PF04055">
    <property type="entry name" value="Radical_SAM"/>
    <property type="match status" value="1"/>
</dbReference>
<comment type="cofactor">
    <cofactor evidence="6">
        <name>[4Fe-4S] cluster</name>
        <dbReference type="ChEBI" id="CHEBI:49883"/>
    </cofactor>
    <text evidence="6">Binds 1 [4Fe-4S] cluster. The cluster is coordinated with 3 cysteines and an exchangeable S-adenosyl-L-methionine.</text>
</comment>
<dbReference type="SUPFAM" id="SSF102114">
    <property type="entry name" value="Radical SAM enzymes"/>
    <property type="match status" value="1"/>
</dbReference>
<evidence type="ECO:0000313" key="9">
    <source>
        <dbReference type="EMBL" id="CUQ65728.1"/>
    </source>
</evidence>
<dbReference type="PROSITE" id="PS51918">
    <property type="entry name" value="RADICAL_SAM"/>
    <property type="match status" value="1"/>
</dbReference>
<dbReference type="InterPro" id="IPR058240">
    <property type="entry name" value="rSAM_sf"/>
</dbReference>
<evidence type="ECO:0000256" key="7">
    <source>
        <dbReference type="SAM" id="MobiDB-lite"/>
    </source>
</evidence>
<dbReference type="PANTHER" id="PTHR30352:SF5">
    <property type="entry name" value="PYRUVATE FORMATE-LYASE 1-ACTIVATING ENZYME"/>
    <property type="match status" value="1"/>
</dbReference>
<dbReference type="Gene3D" id="3.20.20.70">
    <property type="entry name" value="Aldolase class I"/>
    <property type="match status" value="1"/>
</dbReference>
<evidence type="ECO:0000259" key="8">
    <source>
        <dbReference type="PROSITE" id="PS51918"/>
    </source>
</evidence>
<evidence type="ECO:0000256" key="4">
    <source>
        <dbReference type="ARBA" id="ARBA00023004"/>
    </source>
</evidence>
<evidence type="ECO:0000313" key="10">
    <source>
        <dbReference type="Proteomes" id="UP000066284"/>
    </source>
</evidence>
<dbReference type="PANTHER" id="PTHR30352">
    <property type="entry name" value="PYRUVATE FORMATE-LYASE-ACTIVATING ENZYME"/>
    <property type="match status" value="1"/>
</dbReference>
<evidence type="ECO:0000256" key="3">
    <source>
        <dbReference type="ARBA" id="ARBA00022723"/>
    </source>
</evidence>
<feature type="binding site" evidence="6">
    <location>
        <position position="95"/>
    </location>
    <ligand>
        <name>[4Fe-4S] cluster</name>
        <dbReference type="ChEBI" id="CHEBI:49883"/>
        <note>4Fe-4S-S-AdoMet</note>
    </ligand>
</feature>
<dbReference type="KEGG" id="nio:NITINOP_0753"/>
<gene>
    <name evidence="9" type="ORF">NITINOP_0753</name>
</gene>
<dbReference type="RefSeq" id="WP_197549203.1">
    <property type="nucleotide sequence ID" value="NZ_LN885086.1"/>
</dbReference>
<evidence type="ECO:0000256" key="5">
    <source>
        <dbReference type="ARBA" id="ARBA00023014"/>
    </source>
</evidence>
<evidence type="ECO:0000256" key="1">
    <source>
        <dbReference type="ARBA" id="ARBA00022485"/>
    </source>
</evidence>
<evidence type="ECO:0000256" key="2">
    <source>
        <dbReference type="ARBA" id="ARBA00022691"/>
    </source>
</evidence>
<accession>A0A0S4KR03</accession>
<proteinExistence type="predicted"/>
<keyword evidence="3 6" id="KW-0479">Metal-binding</keyword>
<feature type="binding site" evidence="6">
    <location>
        <position position="91"/>
    </location>
    <ligand>
        <name>[4Fe-4S] cluster</name>
        <dbReference type="ChEBI" id="CHEBI:49883"/>
        <note>4Fe-4S-S-AdoMet</note>
    </ligand>
</feature>
<dbReference type="EMBL" id="LN885086">
    <property type="protein sequence ID" value="CUQ65728.1"/>
    <property type="molecule type" value="Genomic_DNA"/>
</dbReference>
<dbReference type="Proteomes" id="UP000066284">
    <property type="component" value="Chromosome 1"/>
</dbReference>
<feature type="region of interest" description="Disordered" evidence="7">
    <location>
        <begin position="109"/>
        <end position="140"/>
    </location>
</feature>
<dbReference type="NCBIfam" id="TIGR04337">
    <property type="entry name" value="AmmeMemoSam_rS"/>
    <property type="match status" value="1"/>
</dbReference>
<reference evidence="10" key="1">
    <citation type="submission" date="2015-09" db="EMBL/GenBank/DDBJ databases">
        <authorList>
            <person name="Daims H."/>
        </authorList>
    </citation>
    <scope>NUCLEOTIDE SEQUENCE [LARGE SCALE GENOMIC DNA]</scope>
</reference>
<sequence length="387" mass="42983">MAMSPCQTNLQAALYYEPLPDHFVRCTLCPHECRIAPDHRGVCGVRINRGGRLFTQVGNRIVAAEIDPIEKKPLFHFLPGSSTYSIATVGCNLRCRFCQNWAISQWPKLQGSPTGSQEDGGKTSPAAGEHPEDEWCPDAEPSKAEWRIGTTVVPSEIISLAQRAGCGSMAYTYTEPTIFYELALTTARLASTAGLGNVFVTNGFISLDPLREIASYLGAANIDLKSFRDSSYKKLCGARLEPVLAAIREYKRLGVWIELTTLLIPGLNDEDDELRDIARFIATDLGADVPWHLSRFFPAYKMERWQATPVHSLLRAREIGREEGLRYVYVGNLPQGAQGEGAEDTICPDCETVLIRRRRFTVVENRLRTGHCPDCHRLVAGRWVVGG</sequence>
<dbReference type="GO" id="GO:0046872">
    <property type="term" value="F:metal ion binding"/>
    <property type="evidence" value="ECO:0007669"/>
    <property type="project" value="UniProtKB-KW"/>
</dbReference>
<evidence type="ECO:0000256" key="6">
    <source>
        <dbReference type="PIRSR" id="PIRSR004869-50"/>
    </source>
</evidence>
<dbReference type="PIRSF" id="PIRSF004869">
    <property type="entry name" value="PflX_prd"/>
    <property type="match status" value="1"/>
</dbReference>
<dbReference type="InterPro" id="IPR016431">
    <property type="entry name" value="Pyrv-formate_lyase-activ_prd"/>
</dbReference>
<dbReference type="AlphaFoldDB" id="A0A0S4KR03"/>
<keyword evidence="1" id="KW-0004">4Fe-4S</keyword>
<organism evidence="9 10">
    <name type="scientific">Candidatus Nitrospira inopinata</name>
    <dbReference type="NCBI Taxonomy" id="1715989"/>
    <lineage>
        <taxon>Bacteria</taxon>
        <taxon>Pseudomonadati</taxon>
        <taxon>Nitrospirota</taxon>
        <taxon>Nitrospiria</taxon>
        <taxon>Nitrospirales</taxon>
        <taxon>Nitrospiraceae</taxon>
        <taxon>Nitrospira</taxon>
    </lineage>
</organism>
<dbReference type="InterPro" id="IPR027596">
    <property type="entry name" value="AmmeMemoSam_rS"/>
</dbReference>
<keyword evidence="10" id="KW-1185">Reference proteome</keyword>
<feature type="domain" description="Radical SAM core" evidence="8">
    <location>
        <begin position="77"/>
        <end position="326"/>
    </location>
</feature>
<dbReference type="SFLD" id="SFLDG01101">
    <property type="entry name" value="Uncharacterised_Radical_SAM_Su"/>
    <property type="match status" value="1"/>
</dbReference>
<keyword evidence="2 6" id="KW-0949">S-adenosyl-L-methionine</keyword>
<protein>
    <submittedName>
        <fullName evidence="9">Radical SAM domain protein</fullName>
    </submittedName>
</protein>
<name>A0A0S4KR03_9BACT</name>
<dbReference type="InterPro" id="IPR007197">
    <property type="entry name" value="rSAM"/>
</dbReference>
<keyword evidence="5 6" id="KW-0411">Iron-sulfur</keyword>
<dbReference type="STRING" id="1715989.NITINOP_0753"/>
<keyword evidence="4 6" id="KW-0408">Iron</keyword>
<dbReference type="SFLD" id="SFLDS00029">
    <property type="entry name" value="Radical_SAM"/>
    <property type="match status" value="1"/>
</dbReference>
<dbReference type="InterPro" id="IPR034457">
    <property type="entry name" value="Organic_radical-activating"/>
</dbReference>
<dbReference type="InterPro" id="IPR013785">
    <property type="entry name" value="Aldolase_TIM"/>
</dbReference>